<sequence length="227" mass="26124">MTAKCATRASSRRLTLTGRRLQQRRACSRSASSTPCLPSSEAALILSKVNERVKIVNDIRPAGEHHWLILPREHIRDVEQLQAKDLDLCELHNNSLMFMKRPINKRVSVVLEMRSVRDELLRRHCSATDRVHCGYHRARERMLGPIHTIDRISVPHLHLHVIARPHEDTIPDKYSHWFVWTSEEEVFERVEKMAKASMERIDVSLGRGEHSDATSAKDCTSSNLDKT</sequence>
<accession>A0A2T4BRZ9</accession>
<feature type="region of interest" description="Disordered" evidence="4">
    <location>
        <begin position="206"/>
        <end position="227"/>
    </location>
</feature>
<dbReference type="PANTHER" id="PTHR12486">
    <property type="entry name" value="APRATAXIN-RELATED"/>
    <property type="match status" value="1"/>
</dbReference>
<feature type="compositionally biased region" description="Polar residues" evidence="4">
    <location>
        <begin position="213"/>
        <end position="227"/>
    </location>
</feature>
<dbReference type="InterPro" id="IPR011146">
    <property type="entry name" value="HIT-like"/>
</dbReference>
<evidence type="ECO:0000313" key="7">
    <source>
        <dbReference type="Proteomes" id="UP000240760"/>
    </source>
</evidence>
<dbReference type="AlphaFoldDB" id="A0A2T4BRZ9"/>
<evidence type="ECO:0000256" key="4">
    <source>
        <dbReference type="SAM" id="MobiDB-lite"/>
    </source>
</evidence>
<evidence type="ECO:0000256" key="1">
    <source>
        <dbReference type="ARBA" id="ARBA00022741"/>
    </source>
</evidence>
<name>A0A2T4BRZ9_TRILO</name>
<organism evidence="6 7">
    <name type="scientific">Trichoderma longibrachiatum ATCC 18648</name>
    <dbReference type="NCBI Taxonomy" id="983965"/>
    <lineage>
        <taxon>Eukaryota</taxon>
        <taxon>Fungi</taxon>
        <taxon>Dikarya</taxon>
        <taxon>Ascomycota</taxon>
        <taxon>Pezizomycotina</taxon>
        <taxon>Sordariomycetes</taxon>
        <taxon>Hypocreomycetidae</taxon>
        <taxon>Hypocreales</taxon>
        <taxon>Hypocreaceae</taxon>
        <taxon>Trichoderma</taxon>
    </lineage>
</organism>
<proteinExistence type="predicted"/>
<dbReference type="PROSITE" id="PS51084">
    <property type="entry name" value="HIT_2"/>
    <property type="match status" value="1"/>
</dbReference>
<reference evidence="6 7" key="1">
    <citation type="submission" date="2016-07" db="EMBL/GenBank/DDBJ databases">
        <title>Multiple horizontal gene transfer events from other fungi enriched the ability of initially mycotrophic Trichoderma (Ascomycota) to feed on dead plant biomass.</title>
        <authorList>
            <consortium name="DOE Joint Genome Institute"/>
            <person name="Aerts A."/>
            <person name="Atanasova L."/>
            <person name="Chenthamara K."/>
            <person name="Zhang J."/>
            <person name="Grujic M."/>
            <person name="Henrissat B."/>
            <person name="Kuo A."/>
            <person name="Salamov A."/>
            <person name="Lipzen A."/>
            <person name="Labutti K."/>
            <person name="Barry K."/>
            <person name="Miao Y."/>
            <person name="Rahimi M.J."/>
            <person name="Shen Q."/>
            <person name="Grigoriev I.V."/>
            <person name="Kubicek C.P."/>
            <person name="Druzhinina I.S."/>
        </authorList>
    </citation>
    <scope>NUCLEOTIDE SEQUENCE [LARGE SCALE GENOMIC DNA]</scope>
    <source>
        <strain evidence="6 7">ATCC 18648</strain>
    </source>
</reference>
<dbReference type="GO" id="GO:0000166">
    <property type="term" value="F:nucleotide binding"/>
    <property type="evidence" value="ECO:0007669"/>
    <property type="project" value="UniProtKB-KW"/>
</dbReference>
<dbReference type="STRING" id="983965.A0A2T4BRZ9"/>
<dbReference type="InterPro" id="IPR036265">
    <property type="entry name" value="HIT-like_sf"/>
</dbReference>
<dbReference type="OrthoDB" id="5133390at2759"/>
<evidence type="ECO:0000256" key="2">
    <source>
        <dbReference type="ARBA" id="ARBA00022801"/>
    </source>
</evidence>
<keyword evidence="2" id="KW-0378">Hydrolase</keyword>
<dbReference type="PANTHER" id="PTHR12486:SF5">
    <property type="entry name" value="ADENOSINE 5'-MONOPHOSPHORAMIDASE HINT3"/>
    <property type="match status" value="1"/>
</dbReference>
<dbReference type="SUPFAM" id="SSF54197">
    <property type="entry name" value="HIT-like"/>
    <property type="match status" value="1"/>
</dbReference>
<protein>
    <recommendedName>
        <fullName evidence="5">HIT domain-containing protein</fullName>
    </recommendedName>
</protein>
<feature type="short sequence motif" description="Histidine triad motif" evidence="3">
    <location>
        <begin position="156"/>
        <end position="160"/>
    </location>
</feature>
<dbReference type="Proteomes" id="UP000240760">
    <property type="component" value="Unassembled WGS sequence"/>
</dbReference>
<gene>
    <name evidence="6" type="ORF">M440DRAFT_1098049</name>
</gene>
<evidence type="ECO:0000256" key="3">
    <source>
        <dbReference type="PROSITE-ProRule" id="PRU00464"/>
    </source>
</evidence>
<feature type="domain" description="HIT" evidence="5">
    <location>
        <begin position="32"/>
        <end position="171"/>
    </location>
</feature>
<dbReference type="EMBL" id="KZ679143">
    <property type="protein sequence ID" value="PTB72046.1"/>
    <property type="molecule type" value="Genomic_DNA"/>
</dbReference>
<evidence type="ECO:0000313" key="6">
    <source>
        <dbReference type="EMBL" id="PTB72046.1"/>
    </source>
</evidence>
<keyword evidence="1" id="KW-0547">Nucleotide-binding</keyword>
<keyword evidence="7" id="KW-1185">Reference proteome</keyword>
<evidence type="ECO:0000259" key="5">
    <source>
        <dbReference type="PROSITE" id="PS51084"/>
    </source>
</evidence>
<dbReference type="Gene3D" id="3.30.428.10">
    <property type="entry name" value="HIT-like"/>
    <property type="match status" value="1"/>
</dbReference>
<dbReference type="GO" id="GO:0016787">
    <property type="term" value="F:hydrolase activity"/>
    <property type="evidence" value="ECO:0007669"/>
    <property type="project" value="UniProtKB-KW"/>
</dbReference>
<dbReference type="Pfam" id="PF11969">
    <property type="entry name" value="DcpS_C"/>
    <property type="match status" value="1"/>
</dbReference>